<dbReference type="Proteomes" id="UP000029738">
    <property type="component" value="Unassembled WGS sequence"/>
</dbReference>
<dbReference type="PANTHER" id="PTHR35724:SF1">
    <property type="entry name" value="PROTEIN CHLORORESPIRATORY REDUCTION 6, CHLOROPLASTIC"/>
    <property type="match status" value="1"/>
</dbReference>
<evidence type="ECO:0000313" key="2">
    <source>
        <dbReference type="EMBL" id="KIE13309.1"/>
    </source>
</evidence>
<dbReference type="NCBIfam" id="NF038024">
    <property type="entry name" value="CRR6_slr1097"/>
    <property type="match status" value="1"/>
</dbReference>
<dbReference type="EMBL" id="JHEG02000019">
    <property type="protein sequence ID" value="KIE13309.1"/>
    <property type="molecule type" value="Genomic_DNA"/>
</dbReference>
<dbReference type="GO" id="GO:0010275">
    <property type="term" value="P:NAD(P)H dehydrogenase complex assembly"/>
    <property type="evidence" value="ECO:0007669"/>
    <property type="project" value="TreeGrafter"/>
</dbReference>
<dbReference type="AlphaFoldDB" id="A0A0C1R6Q9"/>
<keyword evidence="3" id="KW-1185">Reference proteome</keyword>
<dbReference type="RefSeq" id="WP_038078105.1">
    <property type="nucleotide sequence ID" value="NZ_JHEG04000001.1"/>
</dbReference>
<reference evidence="2" key="1">
    <citation type="journal article" date="2015" name="Genome Announc.">
        <title>Draft Genome Sequence of Tolypothrix boutellei Strain VB521301.</title>
        <authorList>
            <person name="Chandrababunaidu M.M."/>
            <person name="Singh D."/>
            <person name="Sen D."/>
            <person name="Bhan S."/>
            <person name="Das S."/>
            <person name="Gupta A."/>
            <person name="Adhikary S.P."/>
            <person name="Tripathy S."/>
        </authorList>
    </citation>
    <scope>NUCLEOTIDE SEQUENCE</scope>
    <source>
        <strain evidence="2">VB521301</strain>
    </source>
</reference>
<sequence>MTITIALNTEHINSLDLSPAVSVIEKLVQEGAIAPQEQQLCFEIDYPLEQGDPRELSEIPELRLWFIRLDARYPWLPFLLDWKAGELVRYTAMLVPHQFSRREGIQYNPEALEIFLMHKLFFLTDWLRQQGIPSKARLQSMAQLLGYELDDALFELF</sequence>
<dbReference type="Pfam" id="PF08847">
    <property type="entry name" value="Crr6"/>
    <property type="match status" value="1"/>
</dbReference>
<evidence type="ECO:0000313" key="3">
    <source>
        <dbReference type="Proteomes" id="UP000029738"/>
    </source>
</evidence>
<name>A0A0C1R6Q9_9CYAN</name>
<gene>
    <name evidence="2" type="ORF">DA73_0208105</name>
    <name evidence="1" type="ORF">DA73_0400021040</name>
</gene>
<reference evidence="1" key="2">
    <citation type="submission" date="2019-11" db="EMBL/GenBank/DDBJ databases">
        <title>Improved Assembly of Tolypothrix boutellei genome.</title>
        <authorList>
            <person name="Sarangi A.N."/>
            <person name="Mukherjee M."/>
            <person name="Ghosh S."/>
            <person name="Singh D."/>
            <person name="Das A."/>
            <person name="Kant S."/>
            <person name="Prusty A."/>
            <person name="Tripathy S."/>
        </authorList>
    </citation>
    <scope>NUCLEOTIDE SEQUENCE</scope>
    <source>
        <strain evidence="1">VB521301</strain>
    </source>
</reference>
<dbReference type="InterPro" id="IPR014946">
    <property type="entry name" value="CRR6"/>
</dbReference>
<comment type="caution">
    <text evidence="2">The sequence shown here is derived from an EMBL/GenBank/DDBJ whole genome shotgun (WGS) entry which is preliminary data.</text>
</comment>
<organism evidence="2">
    <name type="scientific">Tolypothrix bouteillei VB521301</name>
    <dbReference type="NCBI Taxonomy" id="1479485"/>
    <lineage>
        <taxon>Bacteria</taxon>
        <taxon>Bacillati</taxon>
        <taxon>Cyanobacteriota</taxon>
        <taxon>Cyanophyceae</taxon>
        <taxon>Nostocales</taxon>
        <taxon>Tolypothrichaceae</taxon>
        <taxon>Tolypothrix</taxon>
    </lineage>
</organism>
<evidence type="ECO:0000313" key="1">
    <source>
        <dbReference type="EMBL" id="KAF3887699.1"/>
    </source>
</evidence>
<dbReference type="EMBL" id="JHEG04000001">
    <property type="protein sequence ID" value="KAF3887699.1"/>
    <property type="molecule type" value="Genomic_DNA"/>
</dbReference>
<dbReference type="OrthoDB" id="489874at2"/>
<protein>
    <submittedName>
        <fullName evidence="1">CRR6 family NdhI maturation factor</fullName>
    </submittedName>
</protein>
<dbReference type="PANTHER" id="PTHR35724">
    <property type="entry name" value="PROTEIN CHLORORESPIRATORY REDUCTION 6, CHLOROPLASTIC"/>
    <property type="match status" value="1"/>
</dbReference>
<proteinExistence type="predicted"/>
<dbReference type="STRING" id="1479485.DA73_0208105"/>
<accession>A0A0C1R6Q9</accession>